<keyword evidence="5" id="KW-0812">Transmembrane</keyword>
<comment type="caution">
    <text evidence="6">The sequence shown here is derived from an EMBL/GenBank/DDBJ whole genome shotgun (WGS) entry which is preliminary data.</text>
</comment>
<sequence>MQKGSEYCPDEEELGPLKIVQLTQRGARAASSQGDDMLVPSNTTPTNEVEPCTDKITKDMAPTPMCTVPGKHANAMDRVTSVDGTQSDGAKVAEAIAGVKPNCLTLEKVLPVEALGQASSTSKTKPAQSRSQTGRGVAIQSNEATNFDVMKVVEARARDASMNLQRVEYVDAETGKADSTLQIGRTQSSRRAAGIQAAVPVSPSQTTIARNETNYEMKVLEARACRAAALSLQSVQTLDRQQPGDISPTMGLEVLAVNQSVRPGAYAGVPGASVRRNTDIRLSLLGREGLFGSEPMTSFQSENFEDGPSETNGNRLSVAIPVDEPSTTNIQTAQELPTISEPGQDLDEARIKRRKENLKATLKIARAGLLFILIIVLLLAFLLPDKDQVEATQSKTTAPPMSMSTTTAPTSMESLFLSLLPEHTTKALEDTASAQYQAFRWLREDPFIYGYSEQRILQRYALMTVFYSTAGPTQWFNKTGWGSYHLHECAWFQNQEFALKSFVGKLYPGFLRGFLEPLPDSQCDKQGLYQHLWLDQNHLVGSLPEELYSLTSLKTLSAGLNPLYGSLSSYIGQLTELQGLVIFTTGLSGSIPKEIGSMSSFKVIGLNDNKLEGSIPDELWQLSSLDSLVLGRNEKLRGTIPSSIGTFPKLRWLLINECNLSGSIPKELGQATSLEWLVLLGNQLSGTLSSELGALSKLWIVSLSGNLLQGTLPSQLGLLTSSYRMTLRHNFFTGTLPSELGIPPLQWLVLESNQLSGTIPSAFSGLSNLEFISLGNNSFTGEIPSEFGLLTLLGRLTMENNLLHGTVPAELASLQESLYSFRIDGNSLLSGVIPEPLCTVNGTCIGDSLVSHCEGSSGSSFDCTELLCGCECPC</sequence>
<dbReference type="FunFam" id="3.80.10.10:FF:000095">
    <property type="entry name" value="LRR receptor-like serine/threonine-protein kinase GSO1"/>
    <property type="match status" value="1"/>
</dbReference>
<dbReference type="SUPFAM" id="SSF52058">
    <property type="entry name" value="L domain-like"/>
    <property type="match status" value="1"/>
</dbReference>
<evidence type="ECO:0000313" key="6">
    <source>
        <dbReference type="EMBL" id="CAB9503435.1"/>
    </source>
</evidence>
<keyword evidence="7" id="KW-1185">Reference proteome</keyword>
<keyword evidence="1" id="KW-0433">Leucine-rich repeat</keyword>
<accession>A0A9N8DMU7</accession>
<evidence type="ECO:0000256" key="2">
    <source>
        <dbReference type="ARBA" id="ARBA00022737"/>
    </source>
</evidence>
<evidence type="ECO:0000313" key="7">
    <source>
        <dbReference type="Proteomes" id="UP001153069"/>
    </source>
</evidence>
<feature type="transmembrane region" description="Helical" evidence="5">
    <location>
        <begin position="360"/>
        <end position="383"/>
    </location>
</feature>
<evidence type="ECO:0000256" key="5">
    <source>
        <dbReference type="SAM" id="Phobius"/>
    </source>
</evidence>
<evidence type="ECO:0000256" key="3">
    <source>
        <dbReference type="ARBA" id="ARBA00023136"/>
    </source>
</evidence>
<dbReference type="Proteomes" id="UP001153069">
    <property type="component" value="Unassembled WGS sequence"/>
</dbReference>
<dbReference type="Pfam" id="PF13855">
    <property type="entry name" value="LRR_8"/>
    <property type="match status" value="1"/>
</dbReference>
<dbReference type="InterPro" id="IPR032675">
    <property type="entry name" value="LRR_dom_sf"/>
</dbReference>
<keyword evidence="2" id="KW-0677">Repeat</keyword>
<gene>
    <name evidence="6" type="ORF">SEMRO_165_G073980.1</name>
</gene>
<name>A0A9N8DMU7_9STRA</name>
<feature type="region of interest" description="Disordered" evidence="4">
    <location>
        <begin position="25"/>
        <end position="52"/>
    </location>
</feature>
<dbReference type="EMBL" id="CAICTM010000164">
    <property type="protein sequence ID" value="CAB9503435.1"/>
    <property type="molecule type" value="Genomic_DNA"/>
</dbReference>
<dbReference type="InterPro" id="IPR001611">
    <property type="entry name" value="Leu-rich_rpt"/>
</dbReference>
<dbReference type="Gene3D" id="3.80.10.10">
    <property type="entry name" value="Ribonuclease Inhibitor"/>
    <property type="match status" value="3"/>
</dbReference>
<protein>
    <submittedName>
        <fullName evidence="6">Leucine Rich Repeat</fullName>
    </submittedName>
</protein>
<feature type="compositionally biased region" description="Polar residues" evidence="4">
    <location>
        <begin position="30"/>
        <end position="47"/>
    </location>
</feature>
<organism evidence="6 7">
    <name type="scientific">Seminavis robusta</name>
    <dbReference type="NCBI Taxonomy" id="568900"/>
    <lineage>
        <taxon>Eukaryota</taxon>
        <taxon>Sar</taxon>
        <taxon>Stramenopiles</taxon>
        <taxon>Ochrophyta</taxon>
        <taxon>Bacillariophyta</taxon>
        <taxon>Bacillariophyceae</taxon>
        <taxon>Bacillariophycidae</taxon>
        <taxon>Naviculales</taxon>
        <taxon>Naviculaceae</taxon>
        <taxon>Seminavis</taxon>
    </lineage>
</organism>
<keyword evidence="5" id="KW-1133">Transmembrane helix</keyword>
<evidence type="ECO:0000256" key="4">
    <source>
        <dbReference type="SAM" id="MobiDB-lite"/>
    </source>
</evidence>
<keyword evidence="3 5" id="KW-0472">Membrane</keyword>
<dbReference type="PANTHER" id="PTHR48010:SF58">
    <property type="entry name" value="RECEPTOR PROTEIN KINASE-LIKE PROTEIN ZAR1"/>
    <property type="match status" value="1"/>
</dbReference>
<evidence type="ECO:0000256" key="1">
    <source>
        <dbReference type="ARBA" id="ARBA00022614"/>
    </source>
</evidence>
<dbReference type="AlphaFoldDB" id="A0A9N8DMU7"/>
<dbReference type="InterPro" id="IPR050994">
    <property type="entry name" value="At_inactive_RLKs"/>
</dbReference>
<feature type="region of interest" description="Disordered" evidence="4">
    <location>
        <begin position="117"/>
        <end position="137"/>
    </location>
</feature>
<proteinExistence type="predicted"/>
<dbReference type="OrthoDB" id="38453at2759"/>
<reference evidence="6" key="1">
    <citation type="submission" date="2020-06" db="EMBL/GenBank/DDBJ databases">
        <authorList>
            <consortium name="Plant Systems Biology data submission"/>
        </authorList>
    </citation>
    <scope>NUCLEOTIDE SEQUENCE</scope>
    <source>
        <strain evidence="6">D6</strain>
    </source>
</reference>
<dbReference type="PANTHER" id="PTHR48010">
    <property type="entry name" value="OS05G0588300 PROTEIN"/>
    <property type="match status" value="1"/>
</dbReference>